<dbReference type="Proteomes" id="UP000410492">
    <property type="component" value="Unassembled WGS sequence"/>
</dbReference>
<dbReference type="OrthoDB" id="6729894at2759"/>
<comment type="catalytic activity">
    <reaction evidence="6">
        <text>octanoate + ATP + CoA = octanoyl-CoA + AMP + diphosphate</text>
        <dbReference type="Rhea" id="RHEA:33631"/>
        <dbReference type="ChEBI" id="CHEBI:25646"/>
        <dbReference type="ChEBI" id="CHEBI:30616"/>
        <dbReference type="ChEBI" id="CHEBI:33019"/>
        <dbReference type="ChEBI" id="CHEBI:57287"/>
        <dbReference type="ChEBI" id="CHEBI:57386"/>
        <dbReference type="ChEBI" id="CHEBI:456215"/>
    </reaction>
</comment>
<dbReference type="Gene3D" id="3.40.50.12780">
    <property type="entry name" value="N-terminal domain of ligase-like"/>
    <property type="match status" value="1"/>
</dbReference>
<evidence type="ECO:0000256" key="2">
    <source>
        <dbReference type="ARBA" id="ARBA00022598"/>
    </source>
</evidence>
<evidence type="ECO:0000313" key="9">
    <source>
        <dbReference type="EMBL" id="VEN59210.1"/>
    </source>
</evidence>
<dbReference type="EC" id="6.2.1.2" evidence="4"/>
<dbReference type="Pfam" id="PF00501">
    <property type="entry name" value="AMP-binding"/>
    <property type="match status" value="1"/>
</dbReference>
<evidence type="ECO:0000256" key="4">
    <source>
        <dbReference type="ARBA" id="ARBA00039009"/>
    </source>
</evidence>
<organism evidence="9 10">
    <name type="scientific">Callosobruchus maculatus</name>
    <name type="common">Southern cowpea weevil</name>
    <name type="synonym">Pulse bruchid</name>
    <dbReference type="NCBI Taxonomy" id="64391"/>
    <lineage>
        <taxon>Eukaryota</taxon>
        <taxon>Metazoa</taxon>
        <taxon>Ecdysozoa</taxon>
        <taxon>Arthropoda</taxon>
        <taxon>Hexapoda</taxon>
        <taxon>Insecta</taxon>
        <taxon>Pterygota</taxon>
        <taxon>Neoptera</taxon>
        <taxon>Endopterygota</taxon>
        <taxon>Coleoptera</taxon>
        <taxon>Polyphaga</taxon>
        <taxon>Cucujiformia</taxon>
        <taxon>Chrysomeloidea</taxon>
        <taxon>Chrysomelidae</taxon>
        <taxon>Bruchinae</taxon>
        <taxon>Bruchini</taxon>
        <taxon>Callosobruchus</taxon>
    </lineage>
</organism>
<evidence type="ECO:0000313" key="10">
    <source>
        <dbReference type="Proteomes" id="UP000410492"/>
    </source>
</evidence>
<dbReference type="SUPFAM" id="SSF56801">
    <property type="entry name" value="Acetyl-CoA synthetase-like"/>
    <property type="match status" value="1"/>
</dbReference>
<keyword evidence="10" id="KW-1185">Reference proteome</keyword>
<dbReference type="PANTHER" id="PTHR43201">
    <property type="entry name" value="ACYL-COA SYNTHETASE"/>
    <property type="match status" value="1"/>
</dbReference>
<dbReference type="InterPro" id="IPR000873">
    <property type="entry name" value="AMP-dep_synth/lig_dom"/>
</dbReference>
<dbReference type="InterPro" id="IPR020845">
    <property type="entry name" value="AMP-binding_CS"/>
</dbReference>
<evidence type="ECO:0000256" key="1">
    <source>
        <dbReference type="ARBA" id="ARBA00006432"/>
    </source>
</evidence>
<dbReference type="PANTHER" id="PTHR43201:SF5">
    <property type="entry name" value="MEDIUM-CHAIN ACYL-COA LIGASE ACSF2, MITOCHONDRIAL"/>
    <property type="match status" value="1"/>
</dbReference>
<evidence type="ECO:0000259" key="8">
    <source>
        <dbReference type="Pfam" id="PF00501"/>
    </source>
</evidence>
<dbReference type="EMBL" id="CAACVG010011949">
    <property type="protein sequence ID" value="VEN59210.1"/>
    <property type="molecule type" value="Genomic_DNA"/>
</dbReference>
<dbReference type="InterPro" id="IPR042099">
    <property type="entry name" value="ANL_N_sf"/>
</dbReference>
<accession>A0A653DG95</accession>
<keyword evidence="2" id="KW-0436">Ligase</keyword>
<dbReference type="AlphaFoldDB" id="A0A653DG95"/>
<evidence type="ECO:0000256" key="6">
    <source>
        <dbReference type="ARBA" id="ARBA00047319"/>
    </source>
</evidence>
<evidence type="ECO:0000256" key="5">
    <source>
        <dbReference type="ARBA" id="ARBA00039638"/>
    </source>
</evidence>
<dbReference type="GO" id="GO:0031956">
    <property type="term" value="F:medium-chain fatty acid-CoA ligase activity"/>
    <property type="evidence" value="ECO:0007669"/>
    <property type="project" value="UniProtKB-EC"/>
</dbReference>
<feature type="domain" description="AMP-dependent synthetase/ligase" evidence="8">
    <location>
        <begin position="28"/>
        <end position="210"/>
    </location>
</feature>
<protein>
    <recommendedName>
        <fullName evidence="5">Medium-chain acyl-CoA ligase ACSF2, mitochondrial</fullName>
        <ecNumber evidence="4">6.2.1.2</ecNumber>
    </recommendedName>
</protein>
<reference evidence="9 10" key="1">
    <citation type="submission" date="2019-01" db="EMBL/GenBank/DDBJ databases">
        <authorList>
            <person name="Sayadi A."/>
        </authorList>
    </citation>
    <scope>NUCLEOTIDE SEQUENCE [LARGE SCALE GENOMIC DNA]</scope>
</reference>
<comment type="similarity">
    <text evidence="1">Belongs to the ATP-dependent AMP-binding enzyme family.</text>
</comment>
<evidence type="ECO:0000256" key="7">
    <source>
        <dbReference type="ARBA" id="ARBA00048277"/>
    </source>
</evidence>
<name>A0A653DG95_CALMS</name>
<evidence type="ECO:0000256" key="3">
    <source>
        <dbReference type="ARBA" id="ARBA00037247"/>
    </source>
</evidence>
<comment type="catalytic activity">
    <reaction evidence="7">
        <text>a medium-chain fatty acid + ATP + CoA = a medium-chain fatty acyl-CoA + AMP + diphosphate</text>
        <dbReference type="Rhea" id="RHEA:48340"/>
        <dbReference type="ChEBI" id="CHEBI:30616"/>
        <dbReference type="ChEBI" id="CHEBI:33019"/>
        <dbReference type="ChEBI" id="CHEBI:57287"/>
        <dbReference type="ChEBI" id="CHEBI:59558"/>
        <dbReference type="ChEBI" id="CHEBI:90546"/>
        <dbReference type="ChEBI" id="CHEBI:456215"/>
        <dbReference type="EC" id="6.2.1.2"/>
    </reaction>
</comment>
<feature type="non-terminal residue" evidence="9">
    <location>
        <position position="214"/>
    </location>
</feature>
<dbReference type="GO" id="GO:0006631">
    <property type="term" value="P:fatty acid metabolic process"/>
    <property type="evidence" value="ECO:0007669"/>
    <property type="project" value="TreeGrafter"/>
</dbReference>
<comment type="function">
    <text evidence="3">Acyl-CoA synthases catalyze the initial reaction in fatty acid metabolism, by forming a thioester with CoA. Has some preference toward medium-chain substrates. Plays a role in adipocyte differentiation.</text>
</comment>
<gene>
    <name evidence="9" type="ORF">CALMAC_LOCUS17324</name>
</gene>
<sequence>MSSEQFIFRGPSPVKDLTTKSVGHIFYNALERSPNDVFLVDVTACMEMTGKDLLNASKKLAATLRRFGLKKNDIVGIVSPSSWKYTVCILANTYLGVTLAGTNPNYLKDDLNHFLSKTHPKVIFVTTSVYQRVKEFLRQHPYVEKVIIMDSELSEKNVFSFNSIIKEHEETESVKVVEADDDDAVFILFSSGTTGFPKAVPFSQKALKTTIQIA</sequence>
<dbReference type="PROSITE" id="PS00455">
    <property type="entry name" value="AMP_BINDING"/>
    <property type="match status" value="1"/>
</dbReference>
<proteinExistence type="inferred from homology"/>